<comment type="catalytic activity">
    <reaction evidence="6">
        <text>N(1)-methylpseudouridine(1191) in yeast 18S rRNA + S-adenosyl-L-methionine = N(1)-methyl-N(3)-[(3S)-3-amino-3-carboxypropyl]pseudouridine(1191) in yeast 18S rRNA + S-methyl-5'-thioadenosine + H(+)</text>
        <dbReference type="Rhea" id="RHEA:63300"/>
        <dbReference type="Rhea" id="RHEA-COMP:13852"/>
        <dbReference type="Rhea" id="RHEA-COMP:16309"/>
        <dbReference type="ChEBI" id="CHEBI:15378"/>
        <dbReference type="ChEBI" id="CHEBI:17509"/>
        <dbReference type="ChEBI" id="CHEBI:59789"/>
        <dbReference type="ChEBI" id="CHEBI:74890"/>
        <dbReference type="ChEBI" id="CHEBI:146234"/>
    </reaction>
</comment>
<organism evidence="8 9">
    <name type="scientific">Pseudoloma neurophilia</name>
    <dbReference type="NCBI Taxonomy" id="146866"/>
    <lineage>
        <taxon>Eukaryota</taxon>
        <taxon>Fungi</taxon>
        <taxon>Fungi incertae sedis</taxon>
        <taxon>Microsporidia</taxon>
        <taxon>Pseudoloma</taxon>
    </lineage>
</organism>
<dbReference type="InterPro" id="IPR022968">
    <property type="entry name" value="Tsr3-like"/>
</dbReference>
<dbReference type="EMBL" id="LGUB01000188">
    <property type="protein sequence ID" value="KRH93882.1"/>
    <property type="molecule type" value="Genomic_DNA"/>
</dbReference>
<keyword evidence="4 6" id="KW-0808">Transferase</keyword>
<keyword evidence="5 6" id="KW-0949">S-adenosyl-L-methionine</keyword>
<keyword evidence="9" id="KW-1185">Reference proteome</keyword>
<evidence type="ECO:0000256" key="6">
    <source>
        <dbReference type="HAMAP-Rule" id="MF_03146"/>
    </source>
</evidence>
<evidence type="ECO:0000256" key="2">
    <source>
        <dbReference type="ARBA" id="ARBA00022517"/>
    </source>
</evidence>
<dbReference type="InterPro" id="IPR007177">
    <property type="entry name" value="Tsr3_C"/>
</dbReference>
<dbReference type="GO" id="GO:0005634">
    <property type="term" value="C:nucleus"/>
    <property type="evidence" value="ECO:0007669"/>
    <property type="project" value="UniProtKB-SubCell"/>
</dbReference>
<dbReference type="Proteomes" id="UP000051530">
    <property type="component" value="Unassembled WGS sequence"/>
</dbReference>
<evidence type="ECO:0000256" key="3">
    <source>
        <dbReference type="ARBA" id="ARBA00022552"/>
    </source>
</evidence>
<evidence type="ECO:0000256" key="5">
    <source>
        <dbReference type="ARBA" id="ARBA00022691"/>
    </source>
</evidence>
<keyword evidence="1 6" id="KW-0963">Cytoplasm</keyword>
<proteinExistence type="inferred from homology"/>
<dbReference type="GO" id="GO:1904047">
    <property type="term" value="F:S-adenosyl-L-methionine binding"/>
    <property type="evidence" value="ECO:0007669"/>
    <property type="project" value="UniProtKB-UniRule"/>
</dbReference>
<name>A0A0R0LXD2_9MICR</name>
<dbReference type="GO" id="GO:0030490">
    <property type="term" value="P:maturation of SSU-rRNA"/>
    <property type="evidence" value="ECO:0007669"/>
    <property type="project" value="TreeGrafter"/>
</dbReference>
<reference evidence="8 9" key="1">
    <citation type="submission" date="2015-07" db="EMBL/GenBank/DDBJ databases">
        <title>The genome of Pseudoloma neurophilia, a relevant intracellular parasite of the zebrafish.</title>
        <authorList>
            <person name="Ndikumana S."/>
            <person name="Pelin A."/>
            <person name="Sanders J."/>
            <person name="Corradi N."/>
        </authorList>
    </citation>
    <scope>NUCLEOTIDE SEQUENCE [LARGE SCALE GENOMIC DNA]</scope>
    <source>
        <strain evidence="8 9">MK1</strain>
    </source>
</reference>
<sequence length="174" mass="20114">MSTIRKVIFDLDQCNRKACSGQKLIKMGRVVLLRNKQYFGGILLSPMGKKVISLEDRKYIDTKGIGLIDSSWNKVDETDYSMFNKCKNRLLPYLIAANPVNYGKPFRLNCIEAITAALYITDYKNEADAVSEGFDYCKEFIKINYELLEKYSQCQNSQEIIDVQNEYMNSLKRD</sequence>
<feature type="binding site" evidence="6">
    <location>
        <position position="68"/>
    </location>
    <ligand>
        <name>S-adenosyl-L-methionine</name>
        <dbReference type="ChEBI" id="CHEBI:59789"/>
    </ligand>
</feature>
<dbReference type="GO" id="GO:0000455">
    <property type="term" value="P:enzyme-directed rRNA pseudouridine synthesis"/>
    <property type="evidence" value="ECO:0007669"/>
    <property type="project" value="UniProtKB-UniRule"/>
</dbReference>
<feature type="domain" description="16S/18S rRNA aminocarboxypropyltransferase Tsr3 C-terminal" evidence="7">
    <location>
        <begin position="42"/>
        <end position="168"/>
    </location>
</feature>
<dbReference type="PANTHER" id="PTHR20426:SF0">
    <property type="entry name" value="18S RRNA AMINOCARBOXYPROPYLTRANSFERASE"/>
    <property type="match status" value="1"/>
</dbReference>
<evidence type="ECO:0000313" key="9">
    <source>
        <dbReference type="Proteomes" id="UP000051530"/>
    </source>
</evidence>
<gene>
    <name evidence="6" type="primary">TSR3</name>
    <name evidence="8" type="ORF">M153_5020004407</name>
</gene>
<dbReference type="OrthoDB" id="10262062at2759"/>
<evidence type="ECO:0000313" key="8">
    <source>
        <dbReference type="EMBL" id="KRH93882.1"/>
    </source>
</evidence>
<comment type="caution">
    <text evidence="6">Lacks conserved residue(s) required for the propagation of feature annotation.</text>
</comment>
<evidence type="ECO:0000259" key="7">
    <source>
        <dbReference type="Pfam" id="PF04034"/>
    </source>
</evidence>
<comment type="subcellular location">
    <subcellularLocation>
        <location evidence="6">Cytoplasm</location>
    </subcellularLocation>
    <subcellularLocation>
        <location evidence="6">Nucleus</location>
    </subcellularLocation>
</comment>
<keyword evidence="6" id="KW-0539">Nucleus</keyword>
<dbReference type="NCBIfam" id="NF002621">
    <property type="entry name" value="PRK02287.1"/>
    <property type="match status" value="1"/>
</dbReference>
<dbReference type="GO" id="GO:0106388">
    <property type="term" value="F:rRNA small subunit aminocarboxypropyltransferase activity"/>
    <property type="evidence" value="ECO:0007669"/>
    <property type="project" value="UniProtKB-EC"/>
</dbReference>
<feature type="binding site" evidence="6">
    <location>
        <position position="91"/>
    </location>
    <ligand>
        <name>S-adenosyl-L-methionine</name>
        <dbReference type="ChEBI" id="CHEBI:59789"/>
    </ligand>
</feature>
<evidence type="ECO:0000256" key="4">
    <source>
        <dbReference type="ARBA" id="ARBA00022679"/>
    </source>
</evidence>
<accession>A0A0R0LXD2</accession>
<comment type="function">
    <text evidence="6">Aminocarboxypropyltransferase that catalyzes the aminocarboxypropyl transfer on pseudouridine at position 1191 (Psi1191) in 18S rRNA. It constitutes the last step in biosynthesis of the hypermodified N1-methyl-N3-(3-amino-3-carboxypropyl) pseudouridine (m1acp3-Psi) conserved in eukaryotic 18S rRNA.</text>
</comment>
<evidence type="ECO:0000256" key="1">
    <source>
        <dbReference type="ARBA" id="ARBA00022490"/>
    </source>
</evidence>
<dbReference type="GO" id="GO:0005737">
    <property type="term" value="C:cytoplasm"/>
    <property type="evidence" value="ECO:0007669"/>
    <property type="project" value="UniProtKB-SubCell"/>
</dbReference>
<comment type="catalytic activity">
    <reaction evidence="6">
        <text>an N(1)-methylpseudouridine in rRNA + S-adenosyl-L-methionine = N(1)-methyl-N(3)-[(3S)-3-amino-3-carboxypropyl]pseudouridine in rRNA + S-methyl-5'-thioadenosine + H(+)</text>
        <dbReference type="Rhea" id="RHEA:63296"/>
        <dbReference type="Rhea" id="RHEA-COMP:11634"/>
        <dbReference type="Rhea" id="RHEA-COMP:16310"/>
        <dbReference type="ChEBI" id="CHEBI:15378"/>
        <dbReference type="ChEBI" id="CHEBI:17509"/>
        <dbReference type="ChEBI" id="CHEBI:59789"/>
        <dbReference type="ChEBI" id="CHEBI:74890"/>
        <dbReference type="ChEBI" id="CHEBI:146234"/>
        <dbReference type="EC" id="2.5.1.157"/>
    </reaction>
</comment>
<protein>
    <recommendedName>
        <fullName evidence="6">18S rRNA aminocarboxypropyltransferase</fullName>
        <ecNumber evidence="6">2.5.1.157</ecNumber>
    </recommendedName>
</protein>
<feature type="binding site" evidence="6">
    <location>
        <position position="20"/>
    </location>
    <ligand>
        <name>S-adenosyl-L-methionine</name>
        <dbReference type="ChEBI" id="CHEBI:59789"/>
    </ligand>
</feature>
<comment type="caution">
    <text evidence="8">The sequence shown here is derived from an EMBL/GenBank/DDBJ whole genome shotgun (WGS) entry which is preliminary data.</text>
</comment>
<comment type="similarity">
    <text evidence="6">Belongs to the TDD superfamily. TSR3 family.</text>
</comment>
<keyword evidence="3 6" id="KW-0698">rRNA processing</keyword>
<dbReference type="EC" id="2.5.1.157" evidence="6"/>
<dbReference type="Pfam" id="PF04034">
    <property type="entry name" value="Ribo_biogen_C"/>
    <property type="match status" value="1"/>
</dbReference>
<dbReference type="VEuPathDB" id="MicrosporidiaDB:M153_5020004407"/>
<dbReference type="AlphaFoldDB" id="A0A0R0LXD2"/>
<keyword evidence="2 6" id="KW-0690">Ribosome biogenesis</keyword>
<dbReference type="HAMAP" id="MF_01116">
    <property type="entry name" value="TSR3"/>
    <property type="match status" value="1"/>
</dbReference>
<dbReference type="PANTHER" id="PTHR20426">
    <property type="entry name" value="RIBOSOME BIOGENESIS PROTEIN TSR3 HOMOLOG"/>
    <property type="match status" value="1"/>
</dbReference>